<protein>
    <recommendedName>
        <fullName evidence="3">Alpha/beta hydrolase</fullName>
    </recommendedName>
</protein>
<proteinExistence type="predicted"/>
<reference evidence="1 2" key="1">
    <citation type="journal article" date="2019" name="Emerg. Microbes Infect.">
        <title>Comprehensive subspecies identification of 175 nontuberculous mycobacteria species based on 7547 genomic profiles.</title>
        <authorList>
            <person name="Matsumoto Y."/>
            <person name="Kinjo T."/>
            <person name="Motooka D."/>
            <person name="Nabeya D."/>
            <person name="Jung N."/>
            <person name="Uechi K."/>
            <person name="Horii T."/>
            <person name="Iida T."/>
            <person name="Fujita J."/>
            <person name="Nakamura S."/>
        </authorList>
    </citation>
    <scope>NUCLEOTIDE SEQUENCE [LARGE SCALE GENOMIC DNA]</scope>
    <source>
        <strain evidence="1 2">JCM 17324</strain>
    </source>
</reference>
<dbReference type="EMBL" id="AP022584">
    <property type="protein sequence ID" value="BBY12554.1"/>
    <property type="molecule type" value="Genomic_DNA"/>
</dbReference>
<evidence type="ECO:0000313" key="2">
    <source>
        <dbReference type="Proteomes" id="UP000466831"/>
    </source>
</evidence>
<dbReference type="Gene3D" id="3.40.50.1820">
    <property type="entry name" value="alpha/beta hydrolase"/>
    <property type="match status" value="1"/>
</dbReference>
<dbReference type="Proteomes" id="UP000466831">
    <property type="component" value="Chromosome"/>
</dbReference>
<name>A0ABM7JFC7_9MYCO</name>
<evidence type="ECO:0008006" key="3">
    <source>
        <dbReference type="Google" id="ProtNLM"/>
    </source>
</evidence>
<gene>
    <name evidence="1" type="ORF">MMARJ_32940</name>
</gene>
<sequence length="321" mass="34244">MTVCRYELRVDVSDVVPAPEAELAATLVVPENAEEGPRTLAVGFPGAFYSRGYWDVDHSGGYSQAAYHAERGWLFVAIDHLGVGDSSKPDPTSLTLETLAAADDAASRRIIEGLRAGTLVTGLGPIKIERTIGLGHSTGGCITLITQGRHSTFDGLAVLGYSAVHSVVPSPEGATQAPAVERGRTDVDVTEYSAKEFGTDTLTWMFHWEDVDPALRAADVGSGFPIRSVMPPWGTSYAPPAFVSAITPGVVSAEAEVIESPLFLAVGDRDVCPDPRAEAAAYRSVRDITLTVVPRMAHIHNFASTRHQLWGRLHAWGDALA</sequence>
<organism evidence="1 2">
    <name type="scientific">Mycobacterium marseillense</name>
    <dbReference type="NCBI Taxonomy" id="701042"/>
    <lineage>
        <taxon>Bacteria</taxon>
        <taxon>Bacillati</taxon>
        <taxon>Actinomycetota</taxon>
        <taxon>Actinomycetes</taxon>
        <taxon>Mycobacteriales</taxon>
        <taxon>Mycobacteriaceae</taxon>
        <taxon>Mycobacterium</taxon>
        <taxon>Mycobacterium avium complex (MAC)</taxon>
    </lineage>
</organism>
<dbReference type="InterPro" id="IPR029058">
    <property type="entry name" value="AB_hydrolase_fold"/>
</dbReference>
<dbReference type="SUPFAM" id="SSF53474">
    <property type="entry name" value="alpha/beta-Hydrolases"/>
    <property type="match status" value="1"/>
</dbReference>
<accession>A0ABM7JFC7</accession>
<keyword evidence="2" id="KW-1185">Reference proteome</keyword>
<evidence type="ECO:0000313" key="1">
    <source>
        <dbReference type="EMBL" id="BBY12554.1"/>
    </source>
</evidence>